<dbReference type="PaxDb" id="537011-PREVCOP_06482"/>
<name>D1PGW7_9BACT</name>
<protein>
    <submittedName>
        <fullName evidence="1">Uncharacterized protein</fullName>
    </submittedName>
</protein>
<organism evidence="1 2">
    <name type="scientific">Segatella copri DSM 18205</name>
    <dbReference type="NCBI Taxonomy" id="537011"/>
    <lineage>
        <taxon>Bacteria</taxon>
        <taxon>Pseudomonadati</taxon>
        <taxon>Bacteroidota</taxon>
        <taxon>Bacteroidia</taxon>
        <taxon>Bacteroidales</taxon>
        <taxon>Prevotellaceae</taxon>
        <taxon>Segatella</taxon>
    </lineage>
</organism>
<keyword evidence="2" id="KW-1185">Reference proteome</keyword>
<dbReference type="HOGENOM" id="CLU_3255724_0_0_10"/>
<evidence type="ECO:0000313" key="2">
    <source>
        <dbReference type="Proteomes" id="UP000004477"/>
    </source>
</evidence>
<proteinExistence type="predicted"/>
<dbReference type="STRING" id="537011.PREVCOP_06482"/>
<evidence type="ECO:0000313" key="1">
    <source>
        <dbReference type="EMBL" id="EFB34074.1"/>
    </source>
</evidence>
<accession>D1PGW7</accession>
<dbReference type="EMBL" id="ACBX02000047">
    <property type="protein sequence ID" value="EFB34074.1"/>
    <property type="molecule type" value="Genomic_DNA"/>
</dbReference>
<dbReference type="AlphaFoldDB" id="D1PGW7"/>
<reference evidence="1" key="1">
    <citation type="submission" date="2009-11" db="EMBL/GenBank/DDBJ databases">
        <authorList>
            <person name="Weinstock G."/>
            <person name="Sodergren E."/>
            <person name="Clifton S."/>
            <person name="Fulton L."/>
            <person name="Fulton B."/>
            <person name="Courtney L."/>
            <person name="Fronick C."/>
            <person name="Harrison M."/>
            <person name="Strong C."/>
            <person name="Farmer C."/>
            <person name="Delahaunty K."/>
            <person name="Markovic C."/>
            <person name="Hall O."/>
            <person name="Minx P."/>
            <person name="Tomlinson C."/>
            <person name="Mitreva M."/>
            <person name="Nelson J."/>
            <person name="Hou S."/>
            <person name="Wollam A."/>
            <person name="Pepin K.H."/>
            <person name="Johnson M."/>
            <person name="Bhonagiri V."/>
            <person name="Nash W.E."/>
            <person name="Warren W."/>
            <person name="Chinwalla A."/>
            <person name="Mardis E.R."/>
            <person name="Wilson R.K."/>
        </authorList>
    </citation>
    <scope>NUCLEOTIDE SEQUENCE [LARGE SCALE GENOMIC DNA]</scope>
    <source>
        <strain evidence="1">DSM 18205</strain>
    </source>
</reference>
<dbReference type="Proteomes" id="UP000004477">
    <property type="component" value="Unassembled WGS sequence"/>
</dbReference>
<sequence length="42" mass="5130">MNEWFYHIDYCSNTTMYDQSVNFGFTGDFTYIVQHPSRLRLM</sequence>
<gene>
    <name evidence="1" type="ORF">PREVCOP_06482</name>
</gene>
<comment type="caution">
    <text evidence="1">The sequence shown here is derived from an EMBL/GenBank/DDBJ whole genome shotgun (WGS) entry which is preliminary data.</text>
</comment>